<proteinExistence type="predicted"/>
<evidence type="ECO:0000313" key="1">
    <source>
        <dbReference type="EMBL" id="MCD7462157.1"/>
    </source>
</evidence>
<protein>
    <submittedName>
        <fullName evidence="1">Uncharacterized protein</fullName>
    </submittedName>
</protein>
<organism evidence="1 2">
    <name type="scientific">Datura stramonium</name>
    <name type="common">Jimsonweed</name>
    <name type="synonym">Common thornapple</name>
    <dbReference type="NCBI Taxonomy" id="4076"/>
    <lineage>
        <taxon>Eukaryota</taxon>
        <taxon>Viridiplantae</taxon>
        <taxon>Streptophyta</taxon>
        <taxon>Embryophyta</taxon>
        <taxon>Tracheophyta</taxon>
        <taxon>Spermatophyta</taxon>
        <taxon>Magnoliopsida</taxon>
        <taxon>eudicotyledons</taxon>
        <taxon>Gunneridae</taxon>
        <taxon>Pentapetalae</taxon>
        <taxon>asterids</taxon>
        <taxon>lamiids</taxon>
        <taxon>Solanales</taxon>
        <taxon>Solanaceae</taxon>
        <taxon>Solanoideae</taxon>
        <taxon>Datureae</taxon>
        <taxon>Datura</taxon>
    </lineage>
</organism>
<evidence type="ECO:0000313" key="2">
    <source>
        <dbReference type="Proteomes" id="UP000823775"/>
    </source>
</evidence>
<name>A0ABS8ST58_DATST</name>
<reference evidence="1 2" key="1">
    <citation type="journal article" date="2021" name="BMC Genomics">
        <title>Datura genome reveals duplications of psychoactive alkaloid biosynthetic genes and high mutation rate following tissue culture.</title>
        <authorList>
            <person name="Rajewski A."/>
            <person name="Carter-House D."/>
            <person name="Stajich J."/>
            <person name="Litt A."/>
        </authorList>
    </citation>
    <scope>NUCLEOTIDE SEQUENCE [LARGE SCALE GENOMIC DNA]</scope>
    <source>
        <strain evidence="1">AR-01</strain>
    </source>
</reference>
<dbReference type="EMBL" id="JACEIK010000781">
    <property type="protein sequence ID" value="MCD7462157.1"/>
    <property type="molecule type" value="Genomic_DNA"/>
</dbReference>
<dbReference type="Proteomes" id="UP000823775">
    <property type="component" value="Unassembled WGS sequence"/>
</dbReference>
<dbReference type="PANTHER" id="PTHR33240:SF8">
    <property type="entry name" value="OS03G0439900 PROTEIN"/>
    <property type="match status" value="1"/>
</dbReference>
<comment type="caution">
    <text evidence="1">The sequence shown here is derived from an EMBL/GenBank/DDBJ whole genome shotgun (WGS) entry which is preliminary data.</text>
</comment>
<gene>
    <name evidence="1" type="ORF">HAX54_047874</name>
</gene>
<accession>A0ABS8ST58</accession>
<keyword evidence="2" id="KW-1185">Reference proteome</keyword>
<sequence length="170" mass="19110">MGRKWKYKPKTGPPQHVINMIIKDSTSKKARVLVSGKKTHFELPDLISISFSSKDLNGLEFSHNNALKISLNIDNFIIKRVLVDPGSLVDIINMRVLEQMKLDPKIETIMKEELREPKEANQDQHQLSRSSQSFSFLCPLSLRRCCRSSLLPSTAIIVTPPVAIIVASSS</sequence>
<dbReference type="PANTHER" id="PTHR33240">
    <property type="entry name" value="OS08G0508500 PROTEIN"/>
    <property type="match status" value="1"/>
</dbReference>